<dbReference type="EMBL" id="RWGY01000031">
    <property type="protein sequence ID" value="TVU15714.1"/>
    <property type="molecule type" value="Genomic_DNA"/>
</dbReference>
<reference evidence="2 3" key="1">
    <citation type="journal article" date="2019" name="Sci. Rep.">
        <title>A high-quality genome of Eragrostis curvula grass provides insights into Poaceae evolution and supports new strategies to enhance forage quality.</title>
        <authorList>
            <person name="Carballo J."/>
            <person name="Santos B.A.C.M."/>
            <person name="Zappacosta D."/>
            <person name="Garbus I."/>
            <person name="Selva J.P."/>
            <person name="Gallo C.A."/>
            <person name="Diaz A."/>
            <person name="Albertini E."/>
            <person name="Caccamo M."/>
            <person name="Echenique V."/>
        </authorList>
    </citation>
    <scope>NUCLEOTIDE SEQUENCE [LARGE SCALE GENOMIC DNA]</scope>
    <source>
        <strain evidence="3">cv. Victoria</strain>
        <tissue evidence="2">Leaf</tissue>
    </source>
</reference>
<evidence type="ECO:0000259" key="1">
    <source>
        <dbReference type="PROSITE" id="PS50181"/>
    </source>
</evidence>
<dbReference type="Proteomes" id="UP000324897">
    <property type="component" value="Unassembled WGS sequence"/>
</dbReference>
<feature type="domain" description="F-box" evidence="1">
    <location>
        <begin position="2"/>
        <end position="50"/>
    </location>
</feature>
<accession>A0A5J9TWH8</accession>
<dbReference type="InterPro" id="IPR001810">
    <property type="entry name" value="F-box_dom"/>
</dbReference>
<dbReference type="SMART" id="SM00256">
    <property type="entry name" value="FBOX"/>
    <property type="match status" value="1"/>
</dbReference>
<sequence length="290" mass="33141">MRDWAGGLPTDVLLSIFHRLDHADVLVSADRVCRAWRRAARDETSLWRRITLRWHERFTGVNRLAMAAAAVRRSAGQCEAFCGEYAADDDFLFFLGEQAPCLKSLRLISCCDVTTEGLEEAVKDFPLLEELELSLCNNVRGGHVYKIVANACPQLKRFRLSKELFDYRDRFMNKEARGIANMHDLRSLQLFSIALTNGGLATILDNCPKLESLDIRHCFDIKMDKILLNKCSRIKTLRLPGDPTDDYDLQVYKPIRARANSSSTQLSRFWYQVSDSDWDSESDGTEDSDF</sequence>
<evidence type="ECO:0000313" key="2">
    <source>
        <dbReference type="EMBL" id="TVU15714.1"/>
    </source>
</evidence>
<feature type="non-terminal residue" evidence="2">
    <location>
        <position position="1"/>
    </location>
</feature>
<organism evidence="2 3">
    <name type="scientific">Eragrostis curvula</name>
    <name type="common">weeping love grass</name>
    <dbReference type="NCBI Taxonomy" id="38414"/>
    <lineage>
        <taxon>Eukaryota</taxon>
        <taxon>Viridiplantae</taxon>
        <taxon>Streptophyta</taxon>
        <taxon>Embryophyta</taxon>
        <taxon>Tracheophyta</taxon>
        <taxon>Spermatophyta</taxon>
        <taxon>Magnoliopsida</taxon>
        <taxon>Liliopsida</taxon>
        <taxon>Poales</taxon>
        <taxon>Poaceae</taxon>
        <taxon>PACMAD clade</taxon>
        <taxon>Chloridoideae</taxon>
        <taxon>Eragrostideae</taxon>
        <taxon>Eragrostidinae</taxon>
        <taxon>Eragrostis</taxon>
    </lineage>
</organism>
<keyword evidence="3" id="KW-1185">Reference proteome</keyword>
<dbReference type="PANTHER" id="PTHR38926:SF79">
    <property type="entry name" value="OS08G0195800 PROTEIN"/>
    <property type="match status" value="1"/>
</dbReference>
<protein>
    <recommendedName>
        <fullName evidence="1">F-box domain-containing protein</fullName>
    </recommendedName>
</protein>
<dbReference type="OrthoDB" id="2095648at2759"/>
<dbReference type="PROSITE" id="PS50181">
    <property type="entry name" value="FBOX"/>
    <property type="match status" value="1"/>
</dbReference>
<dbReference type="Gene3D" id="1.20.1280.50">
    <property type="match status" value="1"/>
</dbReference>
<dbReference type="Pfam" id="PF12937">
    <property type="entry name" value="F-box-like"/>
    <property type="match status" value="1"/>
</dbReference>
<dbReference type="InterPro" id="IPR032675">
    <property type="entry name" value="LRR_dom_sf"/>
</dbReference>
<evidence type="ECO:0000313" key="3">
    <source>
        <dbReference type="Proteomes" id="UP000324897"/>
    </source>
</evidence>
<gene>
    <name evidence="2" type="ORF">EJB05_39252</name>
</gene>
<dbReference type="PANTHER" id="PTHR38926">
    <property type="entry name" value="F-BOX DOMAIN CONTAINING PROTEIN, EXPRESSED"/>
    <property type="match status" value="1"/>
</dbReference>
<dbReference type="SUPFAM" id="SSF81383">
    <property type="entry name" value="F-box domain"/>
    <property type="match status" value="1"/>
</dbReference>
<dbReference type="SUPFAM" id="SSF52047">
    <property type="entry name" value="RNI-like"/>
    <property type="match status" value="1"/>
</dbReference>
<dbReference type="InterPro" id="IPR036047">
    <property type="entry name" value="F-box-like_dom_sf"/>
</dbReference>
<dbReference type="Gene3D" id="3.80.10.10">
    <property type="entry name" value="Ribonuclease Inhibitor"/>
    <property type="match status" value="1"/>
</dbReference>
<name>A0A5J9TWH8_9POAL</name>
<proteinExistence type="predicted"/>
<comment type="caution">
    <text evidence="2">The sequence shown here is derived from an EMBL/GenBank/DDBJ whole genome shotgun (WGS) entry which is preliminary data.</text>
</comment>
<dbReference type="Gramene" id="TVU15714">
    <property type="protein sequence ID" value="TVU15714"/>
    <property type="gene ID" value="EJB05_39252"/>
</dbReference>
<dbReference type="AlphaFoldDB" id="A0A5J9TWH8"/>